<dbReference type="RefSeq" id="WP_265217546.1">
    <property type="nucleotide sequence ID" value="NZ_JAPEUL010000004.1"/>
</dbReference>
<dbReference type="InterPro" id="IPR001789">
    <property type="entry name" value="Sig_transdc_resp-reg_receiver"/>
</dbReference>
<dbReference type="CDD" id="cd01949">
    <property type="entry name" value="GGDEF"/>
    <property type="match status" value="1"/>
</dbReference>
<reference evidence="6" key="1">
    <citation type="submission" date="2022-11" db="EMBL/GenBank/DDBJ databases">
        <title>Marinomonas sp. nov., isolated from marine algae.</title>
        <authorList>
            <person name="Choi D.G."/>
            <person name="Kim J.M."/>
            <person name="Lee J.K."/>
            <person name="Baek J.H."/>
            <person name="Jeon C.O."/>
        </authorList>
    </citation>
    <scope>NUCLEOTIDE SEQUENCE</scope>
    <source>
        <strain evidence="6">KJ51-3</strain>
    </source>
</reference>
<evidence type="ECO:0000256" key="1">
    <source>
        <dbReference type="ARBA" id="ARBA00012528"/>
    </source>
</evidence>
<keyword evidence="6" id="KW-0808">Transferase</keyword>
<dbReference type="PROSITE" id="PS50887">
    <property type="entry name" value="GGDEF"/>
    <property type="match status" value="1"/>
</dbReference>
<dbReference type="SUPFAM" id="SSF52172">
    <property type="entry name" value="CheY-like"/>
    <property type="match status" value="2"/>
</dbReference>
<dbReference type="NCBIfam" id="TIGR00254">
    <property type="entry name" value="GGDEF"/>
    <property type="match status" value="1"/>
</dbReference>
<dbReference type="PROSITE" id="PS50110">
    <property type="entry name" value="RESPONSE_REGULATORY"/>
    <property type="match status" value="2"/>
</dbReference>
<comment type="caution">
    <text evidence="6">The sequence shown here is derived from an EMBL/GenBank/DDBJ whole genome shotgun (WGS) entry which is preliminary data.</text>
</comment>
<dbReference type="GO" id="GO:0052621">
    <property type="term" value="F:diguanylate cyclase activity"/>
    <property type="evidence" value="ECO:0007669"/>
    <property type="project" value="UniProtKB-EC"/>
</dbReference>
<dbReference type="InterPro" id="IPR043128">
    <property type="entry name" value="Rev_trsase/Diguanyl_cyclase"/>
</dbReference>
<dbReference type="InterPro" id="IPR029787">
    <property type="entry name" value="Nucleotide_cyclase"/>
</dbReference>
<evidence type="ECO:0000256" key="2">
    <source>
        <dbReference type="ARBA" id="ARBA00034247"/>
    </source>
</evidence>
<dbReference type="SMART" id="SM00448">
    <property type="entry name" value="REC"/>
    <property type="match status" value="2"/>
</dbReference>
<keyword evidence="3" id="KW-0597">Phosphoprotein</keyword>
<evidence type="ECO:0000256" key="3">
    <source>
        <dbReference type="PROSITE-ProRule" id="PRU00169"/>
    </source>
</evidence>
<accession>A0ABT3KDZ2</accession>
<dbReference type="Gene3D" id="3.40.50.2300">
    <property type="match status" value="2"/>
</dbReference>
<comment type="catalytic activity">
    <reaction evidence="2">
        <text>2 GTP = 3',3'-c-di-GMP + 2 diphosphate</text>
        <dbReference type="Rhea" id="RHEA:24898"/>
        <dbReference type="ChEBI" id="CHEBI:33019"/>
        <dbReference type="ChEBI" id="CHEBI:37565"/>
        <dbReference type="ChEBI" id="CHEBI:58805"/>
        <dbReference type="EC" id="2.7.7.65"/>
    </reaction>
</comment>
<protein>
    <recommendedName>
        <fullName evidence="1">diguanylate cyclase</fullName>
        <ecNumber evidence="1">2.7.7.65</ecNumber>
    </recommendedName>
</protein>
<proteinExistence type="predicted"/>
<dbReference type="InterPro" id="IPR000160">
    <property type="entry name" value="GGDEF_dom"/>
</dbReference>
<dbReference type="Proteomes" id="UP001431181">
    <property type="component" value="Unassembled WGS sequence"/>
</dbReference>
<dbReference type="PANTHER" id="PTHR45138">
    <property type="entry name" value="REGULATORY COMPONENTS OF SENSORY TRANSDUCTION SYSTEM"/>
    <property type="match status" value="1"/>
</dbReference>
<feature type="modified residue" description="4-aspartylphosphate" evidence="3">
    <location>
        <position position="179"/>
    </location>
</feature>
<gene>
    <name evidence="6" type="ORF">ONZ52_04605</name>
</gene>
<feature type="domain" description="Response regulatory" evidence="4">
    <location>
        <begin position="129"/>
        <end position="246"/>
    </location>
</feature>
<organism evidence="6 7">
    <name type="scientific">Marinomonas rhodophyticola</name>
    <dbReference type="NCBI Taxonomy" id="2992803"/>
    <lineage>
        <taxon>Bacteria</taxon>
        <taxon>Pseudomonadati</taxon>
        <taxon>Pseudomonadota</taxon>
        <taxon>Gammaproteobacteria</taxon>
        <taxon>Oceanospirillales</taxon>
        <taxon>Oceanospirillaceae</taxon>
        <taxon>Marinomonas</taxon>
    </lineage>
</organism>
<feature type="modified residue" description="4-aspartylphosphate" evidence="3">
    <location>
        <position position="58"/>
    </location>
</feature>
<keyword evidence="6" id="KW-0548">Nucleotidyltransferase</keyword>
<keyword evidence="7" id="KW-1185">Reference proteome</keyword>
<name>A0ABT3KDZ2_9GAMM</name>
<dbReference type="Pfam" id="PF00990">
    <property type="entry name" value="GGDEF"/>
    <property type="match status" value="1"/>
</dbReference>
<dbReference type="SMART" id="SM00267">
    <property type="entry name" value="GGDEF"/>
    <property type="match status" value="1"/>
</dbReference>
<dbReference type="InterPro" id="IPR011006">
    <property type="entry name" value="CheY-like_superfamily"/>
</dbReference>
<dbReference type="InterPro" id="IPR050469">
    <property type="entry name" value="Diguanylate_Cyclase"/>
</dbReference>
<dbReference type="PANTHER" id="PTHR45138:SF9">
    <property type="entry name" value="DIGUANYLATE CYCLASE DGCM-RELATED"/>
    <property type="match status" value="1"/>
</dbReference>
<evidence type="ECO:0000313" key="6">
    <source>
        <dbReference type="EMBL" id="MCW4628337.1"/>
    </source>
</evidence>
<dbReference type="Gene3D" id="3.30.70.270">
    <property type="match status" value="1"/>
</dbReference>
<dbReference type="EC" id="2.7.7.65" evidence="1"/>
<evidence type="ECO:0000259" key="4">
    <source>
        <dbReference type="PROSITE" id="PS50110"/>
    </source>
</evidence>
<dbReference type="EMBL" id="JAPEUL010000004">
    <property type="protein sequence ID" value="MCW4628337.1"/>
    <property type="molecule type" value="Genomic_DNA"/>
</dbReference>
<evidence type="ECO:0000313" key="7">
    <source>
        <dbReference type="Proteomes" id="UP001431181"/>
    </source>
</evidence>
<dbReference type="Pfam" id="PF00072">
    <property type="entry name" value="Response_reg"/>
    <property type="match status" value="1"/>
</dbReference>
<dbReference type="SUPFAM" id="SSF55073">
    <property type="entry name" value="Nucleotide cyclase"/>
    <property type="match status" value="1"/>
</dbReference>
<sequence>MMAEKKILVVEDSLMVSKVLHHLLSQNPLFTPVLCACYKEAQENFTGVEDTYFAAIVDLNLPDAQNGEIVDLILASKVPCIVLTGTFDDSLRLRLLNKGVLDYVTKDSRYSFGHVIKVVERLSKNQGTKVLVADDSATSRRFINSLLQQYRFNVIEVENGQEALAKLEGDPSIRMLITDHNMPLVNGYDLVRMLRYNSRFQDLVIIGLSAEGDNTLSAKFIKAGANDFLKKPFFHEEFHCRIVRSLEAQEMLETIRNLANVDPLTKLKNRRYLFEQGEQLIRNASSPVSLVMMDIDHFKAVNDTYGHIVGDDLLKFMGLEIASAFPDMLACRFGGEEFCLMTEIDAGELMARLNRFLESLRSKEFTEAKIALTCSVGVCVRGSGFLEEYVRVADANLYEAKRQGRDRIVSDL</sequence>
<feature type="domain" description="Response regulatory" evidence="4">
    <location>
        <begin position="6"/>
        <end position="121"/>
    </location>
</feature>
<feature type="domain" description="GGDEF" evidence="5">
    <location>
        <begin position="286"/>
        <end position="412"/>
    </location>
</feature>
<evidence type="ECO:0000259" key="5">
    <source>
        <dbReference type="PROSITE" id="PS50887"/>
    </source>
</evidence>